<dbReference type="Pfam" id="PF01764">
    <property type="entry name" value="Lipase_3"/>
    <property type="match status" value="1"/>
</dbReference>
<dbReference type="SUPFAM" id="SSF53474">
    <property type="entry name" value="alpha/beta-Hydrolases"/>
    <property type="match status" value="1"/>
</dbReference>
<keyword evidence="2 4" id="KW-0378">Hydrolase</keyword>
<dbReference type="GO" id="GO:0016787">
    <property type="term" value="F:hydrolase activity"/>
    <property type="evidence" value="ECO:0007669"/>
    <property type="project" value="UniProtKB-KW"/>
</dbReference>
<name>A0A2J6PWK6_9HELO</name>
<accession>A0A2J6PWK6</accession>
<dbReference type="InterPro" id="IPR002921">
    <property type="entry name" value="Fungal_lipase-type"/>
</dbReference>
<dbReference type="InterPro" id="IPR051299">
    <property type="entry name" value="AB_hydrolase_lip/est"/>
</dbReference>
<organism evidence="4 5">
    <name type="scientific">Hyaloscypha hepaticicola</name>
    <dbReference type="NCBI Taxonomy" id="2082293"/>
    <lineage>
        <taxon>Eukaryota</taxon>
        <taxon>Fungi</taxon>
        <taxon>Dikarya</taxon>
        <taxon>Ascomycota</taxon>
        <taxon>Pezizomycotina</taxon>
        <taxon>Leotiomycetes</taxon>
        <taxon>Helotiales</taxon>
        <taxon>Hyaloscyphaceae</taxon>
        <taxon>Hyaloscypha</taxon>
    </lineage>
</organism>
<protein>
    <submittedName>
        <fullName evidence="4">Alpha/beta-hydrolase</fullName>
    </submittedName>
</protein>
<evidence type="ECO:0000256" key="2">
    <source>
        <dbReference type="ARBA" id="ARBA00022801"/>
    </source>
</evidence>
<sequence>MRITCPSGVYPLVEAENITSLVELGGSQVLTLITEQSILVLNGNDTSEADIKGFFALDQTRSLLVVAFASSGNTICNWRSDLTFIQVPYTLPEYAVLDTIDSALASNPNYSLIITGHSIGAGVGTLAGAKLRNMNYSADVYNFGSHTSQTSRPQHLSQLNLLTWVVTTE</sequence>
<dbReference type="PANTHER" id="PTHR46640:SF1">
    <property type="entry name" value="FUNGAL LIPASE-LIKE DOMAIN-CONTAINING PROTEIN-RELATED"/>
    <property type="match status" value="1"/>
</dbReference>
<dbReference type="GO" id="GO:0006629">
    <property type="term" value="P:lipid metabolic process"/>
    <property type="evidence" value="ECO:0007669"/>
    <property type="project" value="InterPro"/>
</dbReference>
<dbReference type="Proteomes" id="UP000235672">
    <property type="component" value="Unassembled WGS sequence"/>
</dbReference>
<evidence type="ECO:0000313" key="5">
    <source>
        <dbReference type="Proteomes" id="UP000235672"/>
    </source>
</evidence>
<evidence type="ECO:0000259" key="3">
    <source>
        <dbReference type="Pfam" id="PF01764"/>
    </source>
</evidence>
<proteinExistence type="predicted"/>
<reference evidence="4 5" key="1">
    <citation type="submission" date="2016-05" db="EMBL/GenBank/DDBJ databases">
        <title>A degradative enzymes factory behind the ericoid mycorrhizal symbiosis.</title>
        <authorList>
            <consortium name="DOE Joint Genome Institute"/>
            <person name="Martino E."/>
            <person name="Morin E."/>
            <person name="Grelet G."/>
            <person name="Kuo A."/>
            <person name="Kohler A."/>
            <person name="Daghino S."/>
            <person name="Barry K."/>
            <person name="Choi C."/>
            <person name="Cichocki N."/>
            <person name="Clum A."/>
            <person name="Copeland A."/>
            <person name="Hainaut M."/>
            <person name="Haridas S."/>
            <person name="Labutti K."/>
            <person name="Lindquist E."/>
            <person name="Lipzen A."/>
            <person name="Khouja H.-R."/>
            <person name="Murat C."/>
            <person name="Ohm R."/>
            <person name="Olson A."/>
            <person name="Spatafora J."/>
            <person name="Veneault-Fourrey C."/>
            <person name="Henrissat B."/>
            <person name="Grigoriev I."/>
            <person name="Martin F."/>
            <person name="Perotto S."/>
        </authorList>
    </citation>
    <scope>NUCLEOTIDE SEQUENCE [LARGE SCALE GENOMIC DNA]</scope>
    <source>
        <strain evidence="4 5">UAMH 7357</strain>
    </source>
</reference>
<dbReference type="STRING" id="1745343.A0A2J6PWK6"/>
<keyword evidence="1" id="KW-0732">Signal</keyword>
<dbReference type="Gene3D" id="3.40.50.1820">
    <property type="entry name" value="alpha/beta hydrolase"/>
    <property type="match status" value="1"/>
</dbReference>
<gene>
    <name evidence="4" type="ORF">NA56DRAFT_706643</name>
</gene>
<keyword evidence="5" id="KW-1185">Reference proteome</keyword>
<evidence type="ECO:0000256" key="1">
    <source>
        <dbReference type="ARBA" id="ARBA00022729"/>
    </source>
</evidence>
<dbReference type="CDD" id="cd00519">
    <property type="entry name" value="Lipase_3"/>
    <property type="match status" value="1"/>
</dbReference>
<dbReference type="AlphaFoldDB" id="A0A2J6PWK6"/>
<evidence type="ECO:0000313" key="4">
    <source>
        <dbReference type="EMBL" id="PMD18413.1"/>
    </source>
</evidence>
<dbReference type="EMBL" id="KZ613494">
    <property type="protein sequence ID" value="PMD18413.1"/>
    <property type="molecule type" value="Genomic_DNA"/>
</dbReference>
<feature type="domain" description="Fungal lipase-type" evidence="3">
    <location>
        <begin position="89"/>
        <end position="145"/>
    </location>
</feature>
<dbReference type="PANTHER" id="PTHR46640">
    <property type="entry name" value="TRIACYLGLYCEROL LIPASE, PUTATIVE (AFU_ORTHOLOGUE AFUA_6G06510)-RELATED"/>
    <property type="match status" value="1"/>
</dbReference>
<dbReference type="InterPro" id="IPR029058">
    <property type="entry name" value="AB_hydrolase_fold"/>
</dbReference>
<dbReference type="OrthoDB" id="426718at2759"/>